<evidence type="ECO:0000313" key="1">
    <source>
        <dbReference type="EMBL" id="KHJ34239.1"/>
    </source>
</evidence>
<organism evidence="1 2">
    <name type="scientific">Uncinula necator</name>
    <name type="common">Grape powdery mildew</name>
    <dbReference type="NCBI Taxonomy" id="52586"/>
    <lineage>
        <taxon>Eukaryota</taxon>
        <taxon>Fungi</taxon>
        <taxon>Dikarya</taxon>
        <taxon>Ascomycota</taxon>
        <taxon>Pezizomycotina</taxon>
        <taxon>Leotiomycetes</taxon>
        <taxon>Erysiphales</taxon>
        <taxon>Erysiphaceae</taxon>
        <taxon>Erysiphe</taxon>
    </lineage>
</organism>
<proteinExistence type="predicted"/>
<dbReference type="Proteomes" id="UP000030854">
    <property type="component" value="Unassembled WGS sequence"/>
</dbReference>
<dbReference type="EMBL" id="JNVN01000981">
    <property type="protein sequence ID" value="KHJ34239.1"/>
    <property type="molecule type" value="Genomic_DNA"/>
</dbReference>
<sequence>MEYYQPSEDHNKERKNIYGGVEELPNESLSFNKNNSIPKLNPDEIILDMEDSEFENTVLNSQSDIQCEEPSKKNSISKTSFLSPTKIKEESETLEIQRRVDALLASIGSTPLTDISERNFVPDSYPSLQIETLNDKTHQSQFSSRSLSDVKNRREDFQFTGRKKIFNEFWYLDYYDPSFNEDPWEK</sequence>
<dbReference type="HOGENOM" id="CLU_1455419_0_0_1"/>
<dbReference type="AlphaFoldDB" id="A0A0B1PC59"/>
<evidence type="ECO:0000313" key="2">
    <source>
        <dbReference type="Proteomes" id="UP000030854"/>
    </source>
</evidence>
<protein>
    <submittedName>
        <fullName evidence="1">Uncharacterized protein</fullName>
    </submittedName>
</protein>
<comment type="caution">
    <text evidence="1">The sequence shown here is derived from an EMBL/GenBank/DDBJ whole genome shotgun (WGS) entry which is preliminary data.</text>
</comment>
<keyword evidence="2" id="KW-1185">Reference proteome</keyword>
<name>A0A0B1PC59_UNCNE</name>
<reference evidence="1 2" key="1">
    <citation type="journal article" date="2014" name="BMC Genomics">
        <title>Adaptive genomic structural variation in the grape powdery mildew pathogen, Erysiphe necator.</title>
        <authorList>
            <person name="Jones L."/>
            <person name="Riaz S."/>
            <person name="Morales-Cruz A."/>
            <person name="Amrine K.C."/>
            <person name="McGuire B."/>
            <person name="Gubler W.D."/>
            <person name="Walker M.A."/>
            <person name="Cantu D."/>
        </authorList>
    </citation>
    <scope>NUCLEOTIDE SEQUENCE [LARGE SCALE GENOMIC DNA]</scope>
    <source>
        <strain evidence="2">c</strain>
    </source>
</reference>
<gene>
    <name evidence="1" type="ORF">EV44_g5288</name>
</gene>
<accession>A0A0B1PC59</accession>